<feature type="compositionally biased region" description="Polar residues" evidence="1">
    <location>
        <begin position="1254"/>
        <end position="1263"/>
    </location>
</feature>
<evidence type="ECO:0000256" key="1">
    <source>
        <dbReference type="SAM" id="MobiDB-lite"/>
    </source>
</evidence>
<feature type="region of interest" description="Disordered" evidence="1">
    <location>
        <begin position="1254"/>
        <end position="1325"/>
    </location>
</feature>
<sequence length="2051" mass="224448">MARPASPTGSVHSFLDEDPYPSGPSTRRAQQLPSPPRPSSMSSLNPPHDLTSTTLLDRLESHLRAKAEEVQLAGQLGQALLAQQQELEARIREIAEVSNRYAASLAASSGAGGDSSGDEREVGEETKKSLRMLEEELARWEGANSELYQVVGTAAARGVPNPAAEVEQDDAIHRPRAPSLSRKSSLADLTNSSSSQSLADYTQAAGGTSASQSRRARNAAAQHRTNDIELATEIGQSLLVEVRRLQALLQERDEHLKALEEERDEKDLEVENAMQARRAVEDDVERYKEINWELELASQDLRTALSTANSSLQKADQERARHAKDLATTRDQLDSQRLESERLAKDLEELKNKHETDMANMRKSQAGLQRDKSDLQGTLEGLKNEIATRNRAIRRGPGGSPAPGTPGYRGGVQDDEDEAGDGFGEDVFRSTARRRTGEGFPSSAIGKDDLFGPGEGDSPSASPIQRTGFATEADSLRASLAHAQRQVQTLRTSLQREKQAKLDLKRQLAGGPAGKDGRGGKVWGDDPLDGSDSEDEDADLDLVGDGALDAGASFVTESDPEVDEHDFLSAPPPKPSRTPARGQLNSPAWPRSARGSARGRRGGSRQQSRVPSRLARAFGTPDLASSEEENTSAASPTARAAETAEADDVSTDGASIFEHQFLGIPGAGTAVTDGEDSFDNGDSPLRSRRGASVETEDSLLGPGETLADAFGGVDRSRGHGRTGSLGSLASFLADRKRLSRSESVATVAEADEAAITRSATLRAVEWTDQATSTDFEPEVRIERVEVPVPFEVVREVEKRVEVPVDRIVEIEKRVEVPVDRIVEVPVERIVEVEKRVEVPVDRVVEVEKRVEVPVDRIVEVEVEKRIEVPVDRIVEVPVDRIVEVENLVEVEKRIEVPVEVIKEVEVRVEVPVEVIREVIKEIPVEVERRVEVPVDRIVEVPVERIVEVEKRVEVPVDRIVEVERRVEVPVEVIRTVEVEKRIEVPVDVERRIEVPVEKVIERIVEVPVEVIKTVEVEVIKTVEVPVDRVVDRIVEKPVEVVREVERIVEVPVERIVEKIVERQIEVPVEVIKEVEKRIDVPFEVIKEVVVKVEKRVEVPVDRIIEVPVDRIVEVERRVEVPVDRIVEVPVDRVVEVEKRVEVLVDRIVEVPVDRIVEVEKRVEVPVDRIVEVEKRVEVPVEVVREVEKVVERLVQAPSEPCETCAALAAGPPTPVPSSVTRMEDRALANQPSLSELTAPAAHRDRDQTISSFAALQGLRSTPSEDSEDDARSDTTGRGPPSRQTYYTDAETEYEDARESLGGATSSLGARSVNGPRPSYPDSILTRSTSANDFVSVRSGRTTAFGDESDGEAEVLASREYEVDEEETRAFRRTLRNNAAEWQAATAAQQSAAIEPEARAVYVDKIVYVDKPVEVEKVVYVDRIVEVEKQVEVPVERIVEVEKVVERIVEKTVYVDRPVPAPLPASGGSRTTKDGDDLQEALQTASAYLAGPGSRSITPSPSVRDLRSNEKELMGPPPVPTARKLGSPRKSGTSAASTRSAPKQPPSRPTSPPPADLLFRAQSPTFDDEYSRRSTLLAPPVSAGSSAPKLRSRGSAISATTSTRSDAPFADLSNARPHTSMGLTATPRSTRRARQQPSRSSNRSMSDVSSRRASVASEATSDGGYDAPNGPPQSMGRPTGDSTDPEVIHAITQTMIGEFLHKYTRRNFSKELSERRHQRFFWLHPYTRTLYWSTSDPGASSTSHAYSKSAYIEGVRQEHDANPLPPGLHQHSIVIRTREREVKFTASSKERHDMWYKAIKYLIERPEGSSGPADGSADVGHSPKTPIARTAHSRSRSRTLAGAEGSSDFFGIPDQIYSFGAASASDSRLTPKALPRWVPHGRNTVSGTSAKRAGTAAADYQSHAGSVSMRSLSTYGEFGEGSLEVVDRDEIPAEHESHDDDEYEGLENVRACCNGKHDVGSLSRRNKHSHHRHQHSSHSDVEARSSTSLPATPGRSRGKSGSNPLGSLSRKMSGIATPRKSFSGSSKSASDAGAVPTRPFSALPVNGTLNRI</sequence>
<feature type="compositionally biased region" description="Polar residues" evidence="1">
    <location>
        <begin position="1529"/>
        <end position="1540"/>
    </location>
</feature>
<feature type="domain" description="PH" evidence="2">
    <location>
        <begin position="1692"/>
        <end position="1803"/>
    </location>
</feature>
<evidence type="ECO:0000259" key="2">
    <source>
        <dbReference type="PROSITE" id="PS50003"/>
    </source>
</evidence>
<protein>
    <recommendedName>
        <fullName evidence="2">PH domain-containing protein</fullName>
    </recommendedName>
</protein>
<feature type="compositionally biased region" description="Low complexity" evidence="1">
    <location>
        <begin position="2019"/>
        <end position="2033"/>
    </location>
</feature>
<proteinExistence type="predicted"/>
<dbReference type="InterPro" id="IPR011993">
    <property type="entry name" value="PH-like_dom_sf"/>
</dbReference>
<feature type="compositionally biased region" description="Pro residues" evidence="1">
    <location>
        <begin position="1542"/>
        <end position="1554"/>
    </location>
</feature>
<feature type="compositionally biased region" description="Low complexity" evidence="1">
    <location>
        <begin position="1634"/>
        <end position="1660"/>
    </location>
</feature>
<organism evidence="3 4">
    <name type="scientific">Rhodotorula taiwanensis</name>
    <dbReference type="NCBI Taxonomy" id="741276"/>
    <lineage>
        <taxon>Eukaryota</taxon>
        <taxon>Fungi</taxon>
        <taxon>Dikarya</taxon>
        <taxon>Basidiomycota</taxon>
        <taxon>Pucciniomycotina</taxon>
        <taxon>Microbotryomycetes</taxon>
        <taxon>Sporidiobolales</taxon>
        <taxon>Sporidiobolaceae</taxon>
        <taxon>Rhodotorula</taxon>
    </lineage>
</organism>
<keyword evidence="4" id="KW-1185">Reference proteome</keyword>
<feature type="region of interest" description="Disordered" evidence="1">
    <location>
        <begin position="1806"/>
        <end position="1844"/>
    </location>
</feature>
<dbReference type="SMART" id="SM00233">
    <property type="entry name" value="PH"/>
    <property type="match status" value="1"/>
</dbReference>
<dbReference type="OrthoDB" id="2149224at2759"/>
<dbReference type="GO" id="GO:0015631">
    <property type="term" value="F:tubulin binding"/>
    <property type="evidence" value="ECO:0007669"/>
    <property type="project" value="TreeGrafter"/>
</dbReference>
<dbReference type="Proteomes" id="UP000237144">
    <property type="component" value="Unassembled WGS sequence"/>
</dbReference>
<dbReference type="GO" id="GO:0000226">
    <property type="term" value="P:microtubule cytoskeleton organization"/>
    <property type="evidence" value="ECO:0007669"/>
    <property type="project" value="TreeGrafter"/>
</dbReference>
<dbReference type="SUPFAM" id="SSF50729">
    <property type="entry name" value="PH domain-like"/>
    <property type="match status" value="1"/>
</dbReference>
<feature type="compositionally biased region" description="Low complexity" evidence="1">
    <location>
        <begin position="631"/>
        <end position="643"/>
    </location>
</feature>
<gene>
    <name evidence="3" type="ORF">BMF94_2091</name>
</gene>
<dbReference type="PANTHER" id="PTHR28190">
    <property type="entry name" value="NUCLEAR MIGRATION PROTEIN NUM1"/>
    <property type="match status" value="1"/>
</dbReference>
<feature type="region of interest" description="Disordered" evidence="1">
    <location>
        <begin position="668"/>
        <end position="704"/>
    </location>
</feature>
<feature type="region of interest" description="Disordered" evidence="1">
    <location>
        <begin position="1877"/>
        <end position="1902"/>
    </location>
</feature>
<evidence type="ECO:0000313" key="3">
    <source>
        <dbReference type="EMBL" id="POY74818.1"/>
    </source>
</evidence>
<feature type="compositionally biased region" description="Acidic residues" evidence="1">
    <location>
        <begin position="526"/>
        <end position="542"/>
    </location>
</feature>
<feature type="compositionally biased region" description="Low complexity" evidence="1">
    <location>
        <begin position="209"/>
        <end position="222"/>
    </location>
</feature>
<feature type="region of interest" description="Disordered" evidence="1">
    <location>
        <begin position="160"/>
        <end position="224"/>
    </location>
</feature>
<feature type="compositionally biased region" description="Basic residues" evidence="1">
    <location>
        <begin position="1963"/>
        <end position="1975"/>
    </location>
</feature>
<feature type="compositionally biased region" description="Low complexity" evidence="1">
    <location>
        <begin position="184"/>
        <end position="198"/>
    </location>
</feature>
<feature type="compositionally biased region" description="Basic and acidic residues" evidence="1">
    <location>
        <begin position="117"/>
        <end position="126"/>
    </location>
</feature>
<name>A0A2S5BDI4_9BASI</name>
<feature type="region of interest" description="Disordered" evidence="1">
    <location>
        <begin position="106"/>
        <end position="126"/>
    </location>
</feature>
<dbReference type="InterPro" id="IPR053005">
    <property type="entry name" value="Nuclear_Pos-Cytoskel_Interact"/>
</dbReference>
<dbReference type="GO" id="GO:0005543">
    <property type="term" value="F:phospholipid binding"/>
    <property type="evidence" value="ECO:0007669"/>
    <property type="project" value="InterPro"/>
</dbReference>
<dbReference type="GO" id="GO:0005938">
    <property type="term" value="C:cell cortex"/>
    <property type="evidence" value="ECO:0007669"/>
    <property type="project" value="InterPro"/>
</dbReference>
<feature type="compositionally biased region" description="Polar residues" evidence="1">
    <location>
        <begin position="1594"/>
        <end position="1604"/>
    </location>
</feature>
<feature type="compositionally biased region" description="Acidic residues" evidence="1">
    <location>
        <begin position="413"/>
        <end position="424"/>
    </location>
</feature>
<accession>A0A2S5BDI4</accession>
<dbReference type="CDD" id="cd13365">
    <property type="entry name" value="PH_PLC_plant-like"/>
    <property type="match status" value="1"/>
</dbReference>
<feature type="region of interest" description="Disordered" evidence="1">
    <location>
        <begin position="1"/>
        <end position="53"/>
    </location>
</feature>
<dbReference type="EMBL" id="PJQD01000021">
    <property type="protein sequence ID" value="POY74818.1"/>
    <property type="molecule type" value="Genomic_DNA"/>
</dbReference>
<dbReference type="InterPro" id="IPR024774">
    <property type="entry name" value="PH_dom-Mcp5-type"/>
</dbReference>
<dbReference type="GO" id="GO:0032065">
    <property type="term" value="P:maintenance of protein location in cell cortex"/>
    <property type="evidence" value="ECO:0007669"/>
    <property type="project" value="InterPro"/>
</dbReference>
<feature type="compositionally biased region" description="Basic and acidic residues" evidence="1">
    <location>
        <begin position="1503"/>
        <end position="1512"/>
    </location>
</feature>
<feature type="region of interest" description="Disordered" evidence="1">
    <location>
        <begin position="309"/>
        <end position="338"/>
    </location>
</feature>
<feature type="region of interest" description="Disordered" evidence="1">
    <location>
        <begin position="1486"/>
        <end position="1684"/>
    </location>
</feature>
<feature type="compositionally biased region" description="Basic and acidic residues" evidence="1">
    <location>
        <begin position="315"/>
        <end position="338"/>
    </location>
</feature>
<dbReference type="Pfam" id="PF12814">
    <property type="entry name" value="Mcp5_PH"/>
    <property type="match status" value="1"/>
</dbReference>
<comment type="caution">
    <text evidence="3">The sequence shown here is derived from an EMBL/GenBank/DDBJ whole genome shotgun (WGS) entry which is preliminary data.</text>
</comment>
<feature type="region of interest" description="Disordered" evidence="1">
    <location>
        <begin position="388"/>
        <end position="649"/>
    </location>
</feature>
<dbReference type="PANTHER" id="PTHR28190:SF1">
    <property type="entry name" value="NUCLEAR MIGRATION PROTEIN NUM1"/>
    <property type="match status" value="1"/>
</dbReference>
<dbReference type="GO" id="GO:0005739">
    <property type="term" value="C:mitochondrion"/>
    <property type="evidence" value="ECO:0007669"/>
    <property type="project" value="TreeGrafter"/>
</dbReference>
<feature type="compositionally biased region" description="Basic and acidic residues" evidence="1">
    <location>
        <begin position="494"/>
        <end position="506"/>
    </location>
</feature>
<dbReference type="Gene3D" id="2.30.29.30">
    <property type="entry name" value="Pleckstrin-homology domain (PH domain)/Phosphotyrosine-binding domain (PTB)"/>
    <property type="match status" value="1"/>
</dbReference>
<feature type="region of interest" description="Disordered" evidence="1">
    <location>
        <begin position="1959"/>
        <end position="2051"/>
    </location>
</feature>
<feature type="compositionally biased region" description="Polar residues" evidence="1">
    <location>
        <begin position="23"/>
        <end position="32"/>
    </location>
</feature>
<dbReference type="PROSITE" id="PS50003">
    <property type="entry name" value="PH_DOMAIN"/>
    <property type="match status" value="1"/>
</dbReference>
<reference evidence="3 4" key="1">
    <citation type="journal article" date="2018" name="Front. Microbiol.">
        <title>Prospects for Fungal Bioremediation of Acidic Radioactive Waste Sites: Characterization and Genome Sequence of Rhodotorula taiwanensis MD1149.</title>
        <authorList>
            <person name="Tkavc R."/>
            <person name="Matrosova V.Y."/>
            <person name="Grichenko O.E."/>
            <person name="Gostincar C."/>
            <person name="Volpe R.P."/>
            <person name="Klimenkova P."/>
            <person name="Gaidamakova E.K."/>
            <person name="Zhou C.E."/>
            <person name="Stewart B.J."/>
            <person name="Lyman M.G."/>
            <person name="Malfatti S.A."/>
            <person name="Rubinfeld B."/>
            <person name="Courtot M."/>
            <person name="Singh J."/>
            <person name="Dalgard C.L."/>
            <person name="Hamilton T."/>
            <person name="Frey K.G."/>
            <person name="Gunde-Cimerman N."/>
            <person name="Dugan L."/>
            <person name="Daly M.J."/>
        </authorList>
    </citation>
    <scope>NUCLEOTIDE SEQUENCE [LARGE SCALE GENOMIC DNA]</scope>
    <source>
        <strain evidence="3 4">MD1149</strain>
    </source>
</reference>
<dbReference type="STRING" id="741276.A0A2S5BDI4"/>
<dbReference type="InterPro" id="IPR001849">
    <property type="entry name" value="PH_domain"/>
</dbReference>
<evidence type="ECO:0000313" key="4">
    <source>
        <dbReference type="Proteomes" id="UP000237144"/>
    </source>
</evidence>
<feature type="compositionally biased region" description="Low complexity" evidence="1">
    <location>
        <begin position="543"/>
        <end position="552"/>
    </location>
</feature>